<feature type="compositionally biased region" description="Basic and acidic residues" evidence="1">
    <location>
        <begin position="40"/>
        <end position="49"/>
    </location>
</feature>
<gene>
    <name evidence="2" type="ORF">ACHAXA_006069</name>
</gene>
<organism evidence="2 3">
    <name type="scientific">Cyclostephanos tholiformis</name>
    <dbReference type="NCBI Taxonomy" id="382380"/>
    <lineage>
        <taxon>Eukaryota</taxon>
        <taxon>Sar</taxon>
        <taxon>Stramenopiles</taxon>
        <taxon>Ochrophyta</taxon>
        <taxon>Bacillariophyta</taxon>
        <taxon>Coscinodiscophyceae</taxon>
        <taxon>Thalassiosirophycidae</taxon>
        <taxon>Stephanodiscales</taxon>
        <taxon>Stephanodiscaceae</taxon>
        <taxon>Cyclostephanos</taxon>
    </lineage>
</organism>
<sequence>MEEPPKIDRIISSHGLSLADTASLLKSFLLNIDRYHGHRHRDDGGRDYDISSSYGKFRPDDDRSTATVRANDADGGGGGRNNDGGARGRSWQEREEEALIAQMDTLAADNSATGVSDDVLERLGMITRSICAEVEGRPLSASGVMMTVASGRDDGADDAIREIRNVEDQSNDIGDDDSLPLGSNETGDSARREERRKRRQQQQQQQQQPQPREENLADKTTKDRKKEKKAKKAAKKAKKDAKRKAKELENVHEKVDSKRMKVET</sequence>
<feature type="compositionally biased region" description="Low complexity" evidence="1">
    <location>
        <begin position="201"/>
        <end position="210"/>
    </location>
</feature>
<proteinExistence type="predicted"/>
<reference evidence="2 3" key="1">
    <citation type="submission" date="2024-10" db="EMBL/GenBank/DDBJ databases">
        <title>Updated reference genomes for cyclostephanoid diatoms.</title>
        <authorList>
            <person name="Roberts W.R."/>
            <person name="Alverson A.J."/>
        </authorList>
    </citation>
    <scope>NUCLEOTIDE SEQUENCE [LARGE SCALE GENOMIC DNA]</scope>
    <source>
        <strain evidence="2 3">AJA228-03</strain>
    </source>
</reference>
<feature type="compositionally biased region" description="Basic residues" evidence="1">
    <location>
        <begin position="222"/>
        <end position="245"/>
    </location>
</feature>
<accession>A0ABD3SAT4</accession>
<feature type="region of interest" description="Disordered" evidence="1">
    <location>
        <begin position="164"/>
        <end position="264"/>
    </location>
</feature>
<evidence type="ECO:0000313" key="2">
    <source>
        <dbReference type="EMBL" id="KAL3821649.1"/>
    </source>
</evidence>
<feature type="compositionally biased region" description="Basic and acidic residues" evidence="1">
    <location>
        <begin position="211"/>
        <end position="221"/>
    </location>
</feature>
<dbReference type="AlphaFoldDB" id="A0ABD3SAT4"/>
<feature type="compositionally biased region" description="Acidic residues" evidence="1">
    <location>
        <begin position="169"/>
        <end position="178"/>
    </location>
</feature>
<dbReference type="EMBL" id="JALLPB020000088">
    <property type="protein sequence ID" value="KAL3821649.1"/>
    <property type="molecule type" value="Genomic_DNA"/>
</dbReference>
<feature type="compositionally biased region" description="Gly residues" evidence="1">
    <location>
        <begin position="74"/>
        <end position="87"/>
    </location>
</feature>
<feature type="compositionally biased region" description="Basic and acidic residues" evidence="1">
    <location>
        <begin position="246"/>
        <end position="264"/>
    </location>
</feature>
<name>A0ABD3SAT4_9STRA</name>
<protein>
    <submittedName>
        <fullName evidence="2">Uncharacterized protein</fullName>
    </submittedName>
</protein>
<evidence type="ECO:0000256" key="1">
    <source>
        <dbReference type="SAM" id="MobiDB-lite"/>
    </source>
</evidence>
<evidence type="ECO:0000313" key="3">
    <source>
        <dbReference type="Proteomes" id="UP001530377"/>
    </source>
</evidence>
<comment type="caution">
    <text evidence="2">The sequence shown here is derived from an EMBL/GenBank/DDBJ whole genome shotgun (WGS) entry which is preliminary data.</text>
</comment>
<dbReference type="Proteomes" id="UP001530377">
    <property type="component" value="Unassembled WGS sequence"/>
</dbReference>
<feature type="region of interest" description="Disordered" evidence="1">
    <location>
        <begin position="39"/>
        <end position="92"/>
    </location>
</feature>
<keyword evidence="3" id="KW-1185">Reference proteome</keyword>